<organism evidence="1 2">
    <name type="scientific">Coprobacter secundus subsp. similis</name>
    <dbReference type="NCBI Taxonomy" id="2751153"/>
    <lineage>
        <taxon>Bacteria</taxon>
        <taxon>Pseudomonadati</taxon>
        <taxon>Bacteroidota</taxon>
        <taxon>Bacteroidia</taxon>
        <taxon>Bacteroidales</taxon>
        <taxon>Barnesiellaceae</taxon>
        <taxon>Coprobacter</taxon>
    </lineage>
</organism>
<proteinExistence type="predicted"/>
<accession>A0A7G1HXK1</accession>
<dbReference type="EMBL" id="AP023322">
    <property type="protein sequence ID" value="BCI64350.1"/>
    <property type="molecule type" value="Genomic_DNA"/>
</dbReference>
<protein>
    <submittedName>
        <fullName evidence="1">Uncharacterized protein</fullName>
    </submittedName>
</protein>
<dbReference type="AlphaFoldDB" id="A0A7G1HXK1"/>
<reference evidence="2" key="1">
    <citation type="submission" date="2020-07" db="EMBL/GenBank/DDBJ databases">
        <title>Complete genome sequencing of Coprobacter sp. strain 2CBH44.</title>
        <authorList>
            <person name="Sakamoto M."/>
            <person name="Murakami T."/>
            <person name="Mori H."/>
        </authorList>
    </citation>
    <scope>NUCLEOTIDE SEQUENCE [LARGE SCALE GENOMIC DNA]</scope>
    <source>
        <strain evidence="2">2CBH44</strain>
    </source>
</reference>
<evidence type="ECO:0000313" key="2">
    <source>
        <dbReference type="Proteomes" id="UP000594042"/>
    </source>
</evidence>
<dbReference type="KEGG" id="copr:Cop2CBH44_27030"/>
<sequence>MKNINFIAIDLETATQKDICQLDIVIVNCTPKVRQKLLKCSFIMRHSFETKLNIVSKIRGGYPLNRLY</sequence>
<dbReference type="Proteomes" id="UP000594042">
    <property type="component" value="Chromosome"/>
</dbReference>
<gene>
    <name evidence="1" type="ORF">Cop2CBH44_27030</name>
</gene>
<name>A0A7G1HXK1_9BACT</name>
<keyword evidence="2" id="KW-1185">Reference proteome</keyword>
<evidence type="ECO:0000313" key="1">
    <source>
        <dbReference type="EMBL" id="BCI64350.1"/>
    </source>
</evidence>